<dbReference type="AlphaFoldDB" id="A0A0D2D405"/>
<proteinExistence type="inferred from homology"/>
<sequence>MDAPTILIVSLPAKTFLGLDLVSFTSSPNFHGITKVPPGLHFLYTGTDASLSIRHGRWLHIVPSTPPQVLQWDPATETLDLLDPNCAPARSAINSLSSRGLVDYTALQDATSDLASRDASANSPAPDAETGDERADSTDWPSLISHISPHLLTRVLSTNWAISSISSAPSDTESIPGLSHLEASNALHQSPLNLVPVNLKQTWADADIGRTRTDRARDRSWYLSHLVDTVTLAGKDKAVGAREILGEVQFCFLMVLTLANYSCLEQWKRLLSVLLTCQAALDEVQGYFVEVVRVLAMQVRHFDDVEGGMFEMREEGGSAWLRSVWGRLRAVVEDAFSRGEDEAEGKGKGKGTSKVGEQGLKKEVENLQKLFEDKYGWTSEKDVLRRGMLELEDGERIEVSMAGVDEDEETGEYAPVIVDT</sequence>
<feature type="compositionally biased region" description="Polar residues" evidence="2">
    <location>
        <begin position="113"/>
        <end position="123"/>
    </location>
</feature>
<dbReference type="STRING" id="348802.A0A0D2D405"/>
<dbReference type="InterPro" id="IPR033648">
    <property type="entry name" value="AAR2_C"/>
</dbReference>
<dbReference type="Pfam" id="PF20981">
    <property type="entry name" value="AAR2_1st"/>
    <property type="match status" value="1"/>
</dbReference>
<dbReference type="GO" id="GO:0000244">
    <property type="term" value="P:spliceosomal tri-snRNP complex assembly"/>
    <property type="evidence" value="ECO:0007669"/>
    <property type="project" value="TreeGrafter"/>
</dbReference>
<evidence type="ECO:0000256" key="1">
    <source>
        <dbReference type="ARBA" id="ARBA00006281"/>
    </source>
</evidence>
<dbReference type="OrthoDB" id="201752at2759"/>
<dbReference type="EMBL" id="KN847319">
    <property type="protein sequence ID" value="KIW57062.1"/>
    <property type="molecule type" value="Genomic_DNA"/>
</dbReference>
<dbReference type="CDD" id="cd13778">
    <property type="entry name" value="Aar2_C"/>
    <property type="match status" value="1"/>
</dbReference>
<dbReference type="PANTHER" id="PTHR12689:SF4">
    <property type="entry name" value="PROTEIN AAR2 HOMOLOG"/>
    <property type="match status" value="1"/>
</dbReference>
<dbReference type="Gene3D" id="2.60.34.20">
    <property type="match status" value="1"/>
</dbReference>
<dbReference type="Pfam" id="PF05282">
    <property type="entry name" value="AAR2"/>
    <property type="match status" value="1"/>
</dbReference>
<name>A0A0D2D405_9EURO</name>
<dbReference type="InterPro" id="IPR038514">
    <property type="entry name" value="AAR2_C_sf"/>
</dbReference>
<evidence type="ECO:0000313" key="6">
    <source>
        <dbReference type="Proteomes" id="UP000054342"/>
    </source>
</evidence>
<accession>A0A0D2D405</accession>
<dbReference type="GeneID" id="25327574"/>
<keyword evidence="6" id="KW-1185">Reference proteome</keyword>
<dbReference type="InterPro" id="IPR038516">
    <property type="entry name" value="AAR2_N_sf"/>
</dbReference>
<dbReference type="InterPro" id="IPR007946">
    <property type="entry name" value="AAR2"/>
</dbReference>
<gene>
    <name evidence="5" type="ORF">PV05_05666</name>
</gene>
<evidence type="ECO:0000259" key="3">
    <source>
        <dbReference type="Pfam" id="PF05282"/>
    </source>
</evidence>
<organism evidence="5 6">
    <name type="scientific">Exophiala xenobiotica</name>
    <dbReference type="NCBI Taxonomy" id="348802"/>
    <lineage>
        <taxon>Eukaryota</taxon>
        <taxon>Fungi</taxon>
        <taxon>Dikarya</taxon>
        <taxon>Ascomycota</taxon>
        <taxon>Pezizomycotina</taxon>
        <taxon>Eurotiomycetes</taxon>
        <taxon>Chaetothyriomycetidae</taxon>
        <taxon>Chaetothyriales</taxon>
        <taxon>Herpotrichiellaceae</taxon>
        <taxon>Exophiala</taxon>
    </lineage>
</organism>
<feature type="domain" description="AAR2 C-terminal" evidence="3">
    <location>
        <begin position="195"/>
        <end position="378"/>
    </location>
</feature>
<evidence type="ECO:0000256" key="2">
    <source>
        <dbReference type="SAM" id="MobiDB-lite"/>
    </source>
</evidence>
<comment type="similarity">
    <text evidence="1">Belongs to the AAR2 family.</text>
</comment>
<dbReference type="PANTHER" id="PTHR12689">
    <property type="entry name" value="A1 CISTRON SPLICING FACTOR AAR2-RELATED"/>
    <property type="match status" value="1"/>
</dbReference>
<protein>
    <submittedName>
        <fullName evidence="5">Uncharacterized protein</fullName>
    </submittedName>
</protein>
<feature type="region of interest" description="Disordered" evidence="2">
    <location>
        <begin position="113"/>
        <end position="140"/>
    </location>
</feature>
<feature type="domain" description="AAR2 N-terminal" evidence="4">
    <location>
        <begin position="4"/>
        <end position="156"/>
    </location>
</feature>
<dbReference type="HOGENOM" id="CLU_024943_2_0_1"/>
<dbReference type="RefSeq" id="XP_013317646.1">
    <property type="nucleotide sequence ID" value="XM_013462192.1"/>
</dbReference>
<dbReference type="CDD" id="cd13777">
    <property type="entry name" value="Aar2_N"/>
    <property type="match status" value="1"/>
</dbReference>
<evidence type="ECO:0000313" key="5">
    <source>
        <dbReference type="EMBL" id="KIW57062.1"/>
    </source>
</evidence>
<dbReference type="Gene3D" id="1.25.40.550">
    <property type="entry name" value="Aar2, C-terminal domain-like"/>
    <property type="match status" value="1"/>
</dbReference>
<evidence type="ECO:0000259" key="4">
    <source>
        <dbReference type="Pfam" id="PF20981"/>
    </source>
</evidence>
<dbReference type="Proteomes" id="UP000054342">
    <property type="component" value="Unassembled WGS sequence"/>
</dbReference>
<reference evidence="5 6" key="1">
    <citation type="submission" date="2015-01" db="EMBL/GenBank/DDBJ databases">
        <title>The Genome Sequence of Exophiala xenobiotica CBS118157.</title>
        <authorList>
            <consortium name="The Broad Institute Genomics Platform"/>
            <person name="Cuomo C."/>
            <person name="de Hoog S."/>
            <person name="Gorbushina A."/>
            <person name="Stielow B."/>
            <person name="Teixiera M."/>
            <person name="Abouelleil A."/>
            <person name="Chapman S.B."/>
            <person name="Priest M."/>
            <person name="Young S.K."/>
            <person name="Wortman J."/>
            <person name="Nusbaum C."/>
            <person name="Birren B."/>
        </authorList>
    </citation>
    <scope>NUCLEOTIDE SEQUENCE [LARGE SCALE GENOMIC DNA]</scope>
    <source>
        <strain evidence="5 6">CBS 118157</strain>
    </source>
</reference>
<dbReference type="InterPro" id="IPR033647">
    <property type="entry name" value="Aar2_N"/>
</dbReference>